<dbReference type="EMBL" id="CP012669">
    <property type="protein sequence ID" value="ALE15641.1"/>
    <property type="molecule type" value="Genomic_DNA"/>
</dbReference>
<evidence type="ECO:0008006" key="4">
    <source>
        <dbReference type="Google" id="ProtNLM"/>
    </source>
</evidence>
<keyword evidence="3" id="KW-1185">Reference proteome</keyword>
<dbReference type="KEGG" id="aep:AMC99_00326"/>
<accession>A0A0M4LSR7</accession>
<feature type="transmembrane region" description="Helical" evidence="1">
    <location>
        <begin position="91"/>
        <end position="110"/>
    </location>
</feature>
<proteinExistence type="predicted"/>
<feature type="transmembrane region" description="Helical" evidence="1">
    <location>
        <begin position="116"/>
        <end position="138"/>
    </location>
</feature>
<organism evidence="2 3">
    <name type="scientific">Altererythrobacter epoxidivorans</name>
    <dbReference type="NCBI Taxonomy" id="361183"/>
    <lineage>
        <taxon>Bacteria</taxon>
        <taxon>Pseudomonadati</taxon>
        <taxon>Pseudomonadota</taxon>
        <taxon>Alphaproteobacteria</taxon>
        <taxon>Sphingomonadales</taxon>
        <taxon>Erythrobacteraceae</taxon>
        <taxon>Altererythrobacter</taxon>
    </lineage>
</organism>
<dbReference type="STRING" id="361183.AMC99_00326"/>
<keyword evidence="1" id="KW-0472">Membrane</keyword>
<name>A0A0M4LSR7_9SPHN</name>
<evidence type="ECO:0000313" key="3">
    <source>
        <dbReference type="Proteomes" id="UP000057938"/>
    </source>
</evidence>
<reference evidence="2 3" key="1">
    <citation type="submission" date="2015-09" db="EMBL/GenBank/DDBJ databases">
        <title>Complete genome sequence of a benzo[a]pyrene-degrading bacterium Altererythrobacter epoxidivorans CGMCC 1.7731T.</title>
        <authorList>
            <person name="Li Z."/>
            <person name="Cheng H."/>
            <person name="Huo Y."/>
            <person name="Xu X."/>
        </authorList>
    </citation>
    <scope>NUCLEOTIDE SEQUENCE [LARGE SCALE GENOMIC DNA]</scope>
    <source>
        <strain evidence="2 3">CGMCC 1.7731</strain>
    </source>
</reference>
<keyword evidence="1" id="KW-0812">Transmembrane</keyword>
<dbReference type="RefSeq" id="WP_061921928.1">
    <property type="nucleotide sequence ID" value="NZ_CP012669.1"/>
</dbReference>
<evidence type="ECO:0000256" key="1">
    <source>
        <dbReference type="SAM" id="Phobius"/>
    </source>
</evidence>
<protein>
    <recommendedName>
        <fullName evidence="4">Transmembrane protein</fullName>
    </recommendedName>
</protein>
<dbReference type="PATRIC" id="fig|361183.4.peg.327"/>
<evidence type="ECO:0000313" key="2">
    <source>
        <dbReference type="EMBL" id="ALE15641.1"/>
    </source>
</evidence>
<feature type="transmembrane region" description="Helical" evidence="1">
    <location>
        <begin position="12"/>
        <end position="29"/>
    </location>
</feature>
<dbReference type="Proteomes" id="UP000057938">
    <property type="component" value="Chromosome"/>
</dbReference>
<gene>
    <name evidence="2" type="ORF">AMC99_00326</name>
</gene>
<dbReference type="AlphaFoldDB" id="A0A0M4LSR7"/>
<dbReference type="OrthoDB" id="7391238at2"/>
<feature type="transmembrane region" description="Helical" evidence="1">
    <location>
        <begin position="65"/>
        <end position="84"/>
    </location>
</feature>
<keyword evidence="1" id="KW-1133">Transmembrane helix</keyword>
<sequence>MLNFVLANKADFQLVFGLLLSVVMLWRGGGPERAAALIWLVLLIGMDKLYHLMFSELYQLRGVDAFHAGLDTTMALLAAFFAIYANRTWPLWFAGFQLISVFGHIARELTEAMSPITYAIVTIAPSWGMLAVMAGGFVQHRKRLGRFGPYRDWREPAPTVLEALSPSVIRNRRIGFEPS</sequence>
<feature type="transmembrane region" description="Helical" evidence="1">
    <location>
        <begin position="36"/>
        <end position="53"/>
    </location>
</feature>